<sequence length="357" mass="37399">MSGADPTAGAWAVVLAGGVGSRFWPLSTPTRPKQLLPLVDGEPLLANTLARLAPLVPAARTLVLTNASLVAPIRALAPELPAENVIAEPAPAGTAAALAWAARTVARRGGDDAVMLCVHADWAIGDPDGFRAALRDAARAAAAHRSLVTVGIVPTRDDPGFGYIQPDAEIEPGVHRVARFVEKPTRERAARMRAEGYLWNSGIFVWRAGDFLEELDARCPEVAPALRAVSDAADDASAIGTFFADVTPVAVDVGVMERSPRVLVLPGDFGWDDVGTWGALGRVRALDGAENATSGAVHLLDAHRNVVHADGNAVVLYGVDDLVVVVGRGLTLVTTVDRSSDLKTLLDSLPRELKPGG</sequence>
<dbReference type="Proteomes" id="UP001161325">
    <property type="component" value="Unassembled WGS sequence"/>
</dbReference>
<dbReference type="SUPFAM" id="SSF53448">
    <property type="entry name" value="Nucleotide-diphospho-sugar transferases"/>
    <property type="match status" value="1"/>
</dbReference>
<evidence type="ECO:0000313" key="3">
    <source>
        <dbReference type="Proteomes" id="UP001161325"/>
    </source>
</evidence>
<proteinExistence type="predicted"/>
<reference evidence="2" key="1">
    <citation type="submission" date="2022-08" db="EMBL/GenBank/DDBJ databases">
        <title>Draft genome sequencing of Roseisolibacter agri AW1220.</title>
        <authorList>
            <person name="Tobiishi Y."/>
            <person name="Tonouchi A."/>
        </authorList>
    </citation>
    <scope>NUCLEOTIDE SEQUENCE</scope>
    <source>
        <strain evidence="2">AW1220</strain>
    </source>
</reference>
<dbReference type="PANTHER" id="PTHR46390:SF1">
    <property type="entry name" value="MANNOSE-1-PHOSPHATE GUANYLYLTRANSFERASE"/>
    <property type="match status" value="1"/>
</dbReference>
<keyword evidence="2" id="KW-0808">Transferase</keyword>
<dbReference type="RefSeq" id="WP_284351033.1">
    <property type="nucleotide sequence ID" value="NZ_BRXS01000004.1"/>
</dbReference>
<organism evidence="2 3">
    <name type="scientific">Roseisolibacter agri</name>
    <dbReference type="NCBI Taxonomy" id="2014610"/>
    <lineage>
        <taxon>Bacteria</taxon>
        <taxon>Pseudomonadati</taxon>
        <taxon>Gemmatimonadota</taxon>
        <taxon>Gemmatimonadia</taxon>
        <taxon>Gemmatimonadales</taxon>
        <taxon>Gemmatimonadaceae</taxon>
        <taxon>Roseisolibacter</taxon>
    </lineage>
</organism>
<dbReference type="EMBL" id="BRXS01000004">
    <property type="protein sequence ID" value="GLC26583.1"/>
    <property type="molecule type" value="Genomic_DNA"/>
</dbReference>
<dbReference type="GO" id="GO:0009298">
    <property type="term" value="P:GDP-mannose biosynthetic process"/>
    <property type="evidence" value="ECO:0007669"/>
    <property type="project" value="TreeGrafter"/>
</dbReference>
<dbReference type="InterPro" id="IPR029044">
    <property type="entry name" value="Nucleotide-diphossugar_trans"/>
</dbReference>
<evidence type="ECO:0000259" key="1">
    <source>
        <dbReference type="Pfam" id="PF00483"/>
    </source>
</evidence>
<protein>
    <submittedName>
        <fullName evidence="2">Mannose-1-phosphate guanylyltransferase</fullName>
    </submittedName>
</protein>
<dbReference type="SUPFAM" id="SSF159283">
    <property type="entry name" value="Guanosine diphospho-D-mannose pyrophosphorylase/mannose-6-phosphate isomerase linker domain"/>
    <property type="match status" value="1"/>
</dbReference>
<gene>
    <name evidence="2" type="primary">manC</name>
    <name evidence="2" type="ORF">rosag_30960</name>
</gene>
<keyword evidence="2" id="KW-0548">Nucleotidyltransferase</keyword>
<evidence type="ECO:0000313" key="2">
    <source>
        <dbReference type="EMBL" id="GLC26583.1"/>
    </source>
</evidence>
<dbReference type="InterPro" id="IPR005835">
    <property type="entry name" value="NTP_transferase_dom"/>
</dbReference>
<dbReference type="AlphaFoldDB" id="A0AA37QGW4"/>
<dbReference type="InterPro" id="IPR051161">
    <property type="entry name" value="Mannose-6P_isomerase_type2"/>
</dbReference>
<dbReference type="Pfam" id="PF00483">
    <property type="entry name" value="NTP_transferase"/>
    <property type="match status" value="1"/>
</dbReference>
<comment type="caution">
    <text evidence="2">The sequence shown here is derived from an EMBL/GenBank/DDBJ whole genome shotgun (WGS) entry which is preliminary data.</text>
</comment>
<feature type="domain" description="Nucleotidyl transferase" evidence="1">
    <location>
        <begin position="12"/>
        <end position="283"/>
    </location>
</feature>
<name>A0AA37QGW4_9BACT</name>
<dbReference type="PANTHER" id="PTHR46390">
    <property type="entry name" value="MANNOSE-1-PHOSPHATE GUANYLYLTRANSFERASE"/>
    <property type="match status" value="1"/>
</dbReference>
<keyword evidence="3" id="KW-1185">Reference proteome</keyword>
<dbReference type="Gene3D" id="3.90.550.10">
    <property type="entry name" value="Spore Coat Polysaccharide Biosynthesis Protein SpsA, Chain A"/>
    <property type="match status" value="1"/>
</dbReference>
<accession>A0AA37QGW4</accession>
<dbReference type="GO" id="GO:0004475">
    <property type="term" value="F:mannose-1-phosphate guanylyltransferase (GTP) activity"/>
    <property type="evidence" value="ECO:0007669"/>
    <property type="project" value="TreeGrafter"/>
</dbReference>